<organism evidence="1 2">
    <name type="scientific">Chelatococcus reniformis</name>
    <dbReference type="NCBI Taxonomy" id="1494448"/>
    <lineage>
        <taxon>Bacteria</taxon>
        <taxon>Pseudomonadati</taxon>
        <taxon>Pseudomonadota</taxon>
        <taxon>Alphaproteobacteria</taxon>
        <taxon>Hyphomicrobiales</taxon>
        <taxon>Chelatococcaceae</taxon>
        <taxon>Chelatococcus</taxon>
    </lineage>
</organism>
<protein>
    <submittedName>
        <fullName evidence="1">Uncharacterized protein</fullName>
    </submittedName>
</protein>
<dbReference type="EMBL" id="BMGG01000003">
    <property type="protein sequence ID" value="GGC61369.1"/>
    <property type="molecule type" value="Genomic_DNA"/>
</dbReference>
<reference evidence="1" key="1">
    <citation type="journal article" date="2014" name="Int. J. Syst. Evol. Microbiol.">
        <title>Complete genome sequence of Corynebacterium casei LMG S-19264T (=DSM 44701T), isolated from a smear-ripened cheese.</title>
        <authorList>
            <consortium name="US DOE Joint Genome Institute (JGI-PGF)"/>
            <person name="Walter F."/>
            <person name="Albersmeier A."/>
            <person name="Kalinowski J."/>
            <person name="Ruckert C."/>
        </authorList>
    </citation>
    <scope>NUCLEOTIDE SEQUENCE</scope>
    <source>
        <strain evidence="1">CGMCC 1.12919</strain>
    </source>
</reference>
<name>A0A916U670_9HYPH</name>
<sequence>MKRASGRAAQVTVVPLLAVAAGLYMPTASAMVAVSLVANGFEAGPARSPCSDVAQRLAIIVCTDRHTADLSEGLQSVLHRVRFVGDFGLAIP</sequence>
<dbReference type="AlphaFoldDB" id="A0A916U670"/>
<reference evidence="1" key="2">
    <citation type="submission" date="2020-09" db="EMBL/GenBank/DDBJ databases">
        <authorList>
            <person name="Sun Q."/>
            <person name="Zhou Y."/>
        </authorList>
    </citation>
    <scope>NUCLEOTIDE SEQUENCE</scope>
    <source>
        <strain evidence="1">CGMCC 1.12919</strain>
    </source>
</reference>
<dbReference type="Proteomes" id="UP000637002">
    <property type="component" value="Unassembled WGS sequence"/>
</dbReference>
<evidence type="ECO:0000313" key="2">
    <source>
        <dbReference type="Proteomes" id="UP000637002"/>
    </source>
</evidence>
<keyword evidence="2" id="KW-1185">Reference proteome</keyword>
<accession>A0A916U670</accession>
<comment type="caution">
    <text evidence="1">The sequence shown here is derived from an EMBL/GenBank/DDBJ whole genome shotgun (WGS) entry which is preliminary data.</text>
</comment>
<evidence type="ECO:0000313" key="1">
    <source>
        <dbReference type="EMBL" id="GGC61369.1"/>
    </source>
</evidence>
<gene>
    <name evidence="1" type="ORF">GCM10010994_19910</name>
</gene>
<proteinExistence type="predicted"/>